<dbReference type="AlphaFoldDB" id="A0A2N8KV51"/>
<sequence>METLHIMQGQARRWNARKLWVWLHRWVSLAAGLLLVLLGLSGSALVWRAELDAVLNPAWLQARPDCATAETAQEAEPIRRVLQRLAEHAPGRKPALIVAPAQPGAAYQVWERRDPQTGWRREHFIDARCGLYLGHRDRGAVRWDAAHLMPTLFELHRYLLSGDRGETVVGIGGLLLLGLGLSGIWLAWPARPSWRSWRQALSIKTGASTARTWFDVHRAVGLWMAPVLIVLSLTGAALAFGESTRALVGSVLPVQNWPKLKPSAQPAAASTDWDYDALARAAEAQFPAGQARWTRITLAKASEGQTELRLLQQGEWRKDTGSTRLRLNLQGQPQARHDPLHTAAGNQVLDFIYPLHKGEALGLGARLLWTLFGLVPALLLGSGVFLWLRRRAARA</sequence>
<gene>
    <name evidence="2" type="ORF">C1O66_07135</name>
</gene>
<feature type="transmembrane region" description="Helical" evidence="1">
    <location>
        <begin position="168"/>
        <end position="188"/>
    </location>
</feature>
<dbReference type="Pfam" id="PF03929">
    <property type="entry name" value="PepSY_TM"/>
    <property type="match status" value="1"/>
</dbReference>
<dbReference type="Proteomes" id="UP000235916">
    <property type="component" value="Unassembled WGS sequence"/>
</dbReference>
<keyword evidence="1" id="KW-0472">Membrane</keyword>
<organism evidence="2 3">
    <name type="scientific">Kinneretia aquatilis</name>
    <dbReference type="NCBI Taxonomy" id="2070761"/>
    <lineage>
        <taxon>Bacteria</taxon>
        <taxon>Pseudomonadati</taxon>
        <taxon>Pseudomonadota</taxon>
        <taxon>Betaproteobacteria</taxon>
        <taxon>Burkholderiales</taxon>
        <taxon>Sphaerotilaceae</taxon>
        <taxon>Roseateles</taxon>
    </lineage>
</organism>
<dbReference type="EMBL" id="POSP01000003">
    <property type="protein sequence ID" value="PND37326.1"/>
    <property type="molecule type" value="Genomic_DNA"/>
</dbReference>
<evidence type="ECO:0000313" key="3">
    <source>
        <dbReference type="Proteomes" id="UP000235916"/>
    </source>
</evidence>
<evidence type="ECO:0000313" key="2">
    <source>
        <dbReference type="EMBL" id="PND37326.1"/>
    </source>
</evidence>
<keyword evidence="1" id="KW-0812">Transmembrane</keyword>
<feature type="transmembrane region" description="Helical" evidence="1">
    <location>
        <begin position="367"/>
        <end position="388"/>
    </location>
</feature>
<evidence type="ECO:0000256" key="1">
    <source>
        <dbReference type="SAM" id="Phobius"/>
    </source>
</evidence>
<feature type="transmembrane region" description="Helical" evidence="1">
    <location>
        <begin position="220"/>
        <end position="240"/>
    </location>
</feature>
<comment type="caution">
    <text evidence="2">The sequence shown here is derived from an EMBL/GenBank/DDBJ whole genome shotgun (WGS) entry which is preliminary data.</text>
</comment>
<dbReference type="RefSeq" id="WP_102767245.1">
    <property type="nucleotide sequence ID" value="NZ_POSP01000003.1"/>
</dbReference>
<evidence type="ECO:0008006" key="4">
    <source>
        <dbReference type="Google" id="ProtNLM"/>
    </source>
</evidence>
<reference evidence="2 3" key="1">
    <citation type="submission" date="2018-01" db="EMBL/GenBank/DDBJ databases">
        <title>Draft genome sequence of Paucibacter aquatile CR182 isolated from freshwater of the Nakdong River.</title>
        <authorList>
            <person name="Choi A."/>
            <person name="Chung E.J."/>
        </authorList>
    </citation>
    <scope>NUCLEOTIDE SEQUENCE [LARGE SCALE GENOMIC DNA]</scope>
    <source>
        <strain evidence="2 3">CR182</strain>
    </source>
</reference>
<dbReference type="InterPro" id="IPR005625">
    <property type="entry name" value="PepSY-ass_TM"/>
</dbReference>
<keyword evidence="1" id="KW-1133">Transmembrane helix</keyword>
<keyword evidence="3" id="KW-1185">Reference proteome</keyword>
<dbReference type="OrthoDB" id="7238323at2"/>
<name>A0A2N8KV51_9BURK</name>
<accession>A0A2N8KV51</accession>
<dbReference type="PANTHER" id="PTHR34219:SF3">
    <property type="entry name" value="BLL7967 PROTEIN"/>
    <property type="match status" value="1"/>
</dbReference>
<dbReference type="PANTHER" id="PTHR34219">
    <property type="entry name" value="IRON-REGULATED INNER MEMBRANE PROTEIN-RELATED"/>
    <property type="match status" value="1"/>
</dbReference>
<protein>
    <recommendedName>
        <fullName evidence="4">Peptidase</fullName>
    </recommendedName>
</protein>
<proteinExistence type="predicted"/>